<evidence type="ECO:0000313" key="3">
    <source>
        <dbReference type="Proteomes" id="UP000363661"/>
    </source>
</evidence>
<feature type="domain" description="YgjP-like metallopeptidase" evidence="1">
    <location>
        <begin position="11"/>
        <end position="64"/>
    </location>
</feature>
<evidence type="ECO:0000259" key="1">
    <source>
        <dbReference type="Pfam" id="PF01863"/>
    </source>
</evidence>
<dbReference type="RefSeq" id="WP_144367696.1">
    <property type="nucleotide sequence ID" value="NZ_CABHNA010000086.1"/>
</dbReference>
<dbReference type="Pfam" id="PF01863">
    <property type="entry name" value="YgjP-like"/>
    <property type="match status" value="2"/>
</dbReference>
<dbReference type="Gene3D" id="3.30.2010.10">
    <property type="entry name" value="Metalloproteases ('zincins'), catalytic domain"/>
    <property type="match status" value="1"/>
</dbReference>
<keyword evidence="3" id="KW-1185">Reference proteome</keyword>
<dbReference type="InterPro" id="IPR053136">
    <property type="entry name" value="UTP_pyrophosphatase-like"/>
</dbReference>
<evidence type="ECO:0000313" key="2">
    <source>
        <dbReference type="EMBL" id="VUX18956.1"/>
    </source>
</evidence>
<dbReference type="InterPro" id="IPR002725">
    <property type="entry name" value="YgjP-like_metallopeptidase"/>
</dbReference>
<reference evidence="2 3" key="1">
    <citation type="submission" date="2019-07" db="EMBL/GenBank/DDBJ databases">
        <authorList>
            <person name="Hibberd C M."/>
            <person name="Gehrig L. J."/>
            <person name="Chang H.-W."/>
            <person name="Venkatesh S."/>
        </authorList>
    </citation>
    <scope>NUCLEOTIDE SEQUENCE [LARGE SCALE GENOMIC DNA]</scope>
    <source>
        <strain evidence="2">Ruminococcus_torques_SSTS_Bg7063</strain>
    </source>
</reference>
<dbReference type="PANTHER" id="PTHR30399:SF1">
    <property type="entry name" value="UTP PYROPHOSPHATASE"/>
    <property type="match status" value="1"/>
</dbReference>
<dbReference type="EMBL" id="CABHNA010000086">
    <property type="protein sequence ID" value="VUX18956.1"/>
    <property type="molecule type" value="Genomic_DNA"/>
</dbReference>
<dbReference type="PANTHER" id="PTHR30399">
    <property type="entry name" value="UNCHARACTERIZED PROTEIN YGJP"/>
    <property type="match status" value="1"/>
</dbReference>
<feature type="domain" description="YgjP-like metallopeptidase" evidence="1">
    <location>
        <begin position="75"/>
        <end position="175"/>
    </location>
</feature>
<accession>A0A564UHD4</accession>
<sequence>MKVTVIKSKRKTVAIQVNSDLSVTVRAPYGVTEKYIEEFLNKNEAWISKQMNEIKVKKKSVESGNVENVTIDKIKALAEQALEIIPTRVEYFARIIGVTYGNITIRNQKTRWGSCSSKGNLNFNCLLMLAPPEVLDYVVAHELCHRKQMNHSKAFWAEVEKVFPDYKKSIKWLKEEGSQIMYMVAELGKIPRDISNIKMKDRKK</sequence>
<organism evidence="2 3">
    <name type="scientific">[Ruminococcus] torques</name>
    <dbReference type="NCBI Taxonomy" id="33039"/>
    <lineage>
        <taxon>Bacteria</taxon>
        <taxon>Bacillati</taxon>
        <taxon>Bacillota</taxon>
        <taxon>Clostridia</taxon>
        <taxon>Lachnospirales</taxon>
        <taxon>Lachnospiraceae</taxon>
        <taxon>Mediterraneibacter</taxon>
    </lineage>
</organism>
<protein>
    <recommendedName>
        <fullName evidence="1">YgjP-like metallopeptidase domain-containing protein</fullName>
    </recommendedName>
</protein>
<name>A0A564UHD4_9FIRM</name>
<proteinExistence type="predicted"/>
<dbReference type="CDD" id="cd07344">
    <property type="entry name" value="M48_yhfN_like"/>
    <property type="match status" value="1"/>
</dbReference>
<dbReference type="Proteomes" id="UP000363661">
    <property type="component" value="Unassembled WGS sequence"/>
</dbReference>
<gene>
    <name evidence="2" type="ORF">RTSSTS7063_02475</name>
</gene>
<dbReference type="AlphaFoldDB" id="A0A564UHD4"/>